<dbReference type="OrthoDB" id="3021178at2759"/>
<reference evidence="2" key="1">
    <citation type="journal article" date="2021" name="Genome Biol. Evol.">
        <title>The assembled and annotated genome of the fairy-ring fungus Marasmius oreades.</title>
        <authorList>
            <person name="Hiltunen M."/>
            <person name="Ament-Velasquez S.L."/>
            <person name="Johannesson H."/>
        </authorList>
    </citation>
    <scope>NUCLEOTIDE SEQUENCE</scope>
    <source>
        <strain evidence="2">03SP1</strain>
    </source>
</reference>
<keyword evidence="3" id="KW-1185">Reference proteome</keyword>
<evidence type="ECO:0000313" key="3">
    <source>
        <dbReference type="Proteomes" id="UP001049176"/>
    </source>
</evidence>
<dbReference type="AlphaFoldDB" id="A0A9P7RNC7"/>
<evidence type="ECO:0000313" key="2">
    <source>
        <dbReference type="EMBL" id="KAG7086849.1"/>
    </source>
</evidence>
<dbReference type="Proteomes" id="UP001049176">
    <property type="component" value="Chromosome 10"/>
</dbReference>
<dbReference type="KEGG" id="more:E1B28_002770"/>
<dbReference type="RefSeq" id="XP_043003320.1">
    <property type="nucleotide sequence ID" value="XM_043159715.1"/>
</dbReference>
<evidence type="ECO:0000259" key="1">
    <source>
        <dbReference type="Pfam" id="PF20236"/>
    </source>
</evidence>
<protein>
    <recommendedName>
        <fullName evidence="1">DUF6593 domain-containing protein</fullName>
    </recommendedName>
</protein>
<comment type="caution">
    <text evidence="2">The sequence shown here is derived from an EMBL/GenBank/DDBJ whole genome shotgun (WGS) entry which is preliminary data.</text>
</comment>
<name>A0A9P7RNC7_9AGAR</name>
<dbReference type="GeneID" id="66071846"/>
<accession>A0A9P7RNC7</accession>
<dbReference type="Pfam" id="PF20236">
    <property type="entry name" value="DUF6593"/>
    <property type="match status" value="1"/>
</dbReference>
<proteinExistence type="predicted"/>
<feature type="domain" description="DUF6593" evidence="1">
    <location>
        <begin position="8"/>
        <end position="115"/>
    </location>
</feature>
<dbReference type="EMBL" id="CM032190">
    <property type="protein sequence ID" value="KAG7086849.1"/>
    <property type="molecule type" value="Genomic_DNA"/>
</dbReference>
<dbReference type="InterPro" id="IPR046528">
    <property type="entry name" value="DUF6593"/>
</dbReference>
<organism evidence="2 3">
    <name type="scientific">Marasmius oreades</name>
    <name type="common">fairy-ring Marasmius</name>
    <dbReference type="NCBI Taxonomy" id="181124"/>
    <lineage>
        <taxon>Eukaryota</taxon>
        <taxon>Fungi</taxon>
        <taxon>Dikarya</taxon>
        <taxon>Basidiomycota</taxon>
        <taxon>Agaricomycotina</taxon>
        <taxon>Agaricomycetes</taxon>
        <taxon>Agaricomycetidae</taxon>
        <taxon>Agaricales</taxon>
        <taxon>Marasmiineae</taxon>
        <taxon>Marasmiaceae</taxon>
        <taxon>Marasmius</taxon>
    </lineage>
</organism>
<sequence length="128" mass="14713">MSGAKTAQMAVIDSHSSWGDNLVQVWGRGHAPRREGFFSTSEVFTASDGRSYRWKNDWDCMILVSEDGTCVTSYEPGSYGLFSKPSPPKLTVSWNAVQIVDEIIATWIYMQQKKRTRRKRRNRRAIMF</sequence>
<gene>
    <name evidence="2" type="ORF">E1B28_002770</name>
</gene>